<dbReference type="SUPFAM" id="SSF53850">
    <property type="entry name" value="Periplasmic binding protein-like II"/>
    <property type="match status" value="1"/>
</dbReference>
<sequence>MYRLYLKIALLLAATQSGAVEGCEPISFGYLDQERPPYWLGVGTAVPERPGASVELVQRVAASVKCAVKLKRIPVLRIRAALASGEVDFAPMDSSSEHVSGIEFPRDKNHELDITRGLPQRIVVYVRASDQIPANTRPITYFKQRRLGITLGSSYKTRMEKVGLQVDSGAMDISRNLEKLRLNRIDGFAVSVVFPEDMDSYVAKRYGRSIVRMQNPLFVDHIWLAVNQSYYSAHQGQVEKMWTWLGSTGRKQFAELLKEYSAAN</sequence>
<evidence type="ECO:0000313" key="3">
    <source>
        <dbReference type="Proteomes" id="UP000479335"/>
    </source>
</evidence>
<dbReference type="AlphaFoldDB" id="A0A6L8KBK0"/>
<dbReference type="RefSeq" id="WP_161006718.1">
    <property type="nucleotide sequence ID" value="NZ_WWCN01000006.1"/>
</dbReference>
<evidence type="ECO:0000256" key="1">
    <source>
        <dbReference type="SAM" id="SignalP"/>
    </source>
</evidence>
<gene>
    <name evidence="2" type="ORF">GTP46_11260</name>
</gene>
<accession>A0A6L8KBK0</accession>
<name>A0A6L8KBK0_9BURK</name>
<feature type="signal peptide" evidence="1">
    <location>
        <begin position="1"/>
        <end position="19"/>
    </location>
</feature>
<comment type="caution">
    <text evidence="2">The sequence shown here is derived from an EMBL/GenBank/DDBJ whole genome shotgun (WGS) entry which is preliminary data.</text>
</comment>
<protein>
    <recommendedName>
        <fullName evidence="4">Transporter substrate-binding domain-containing protein</fullName>
    </recommendedName>
</protein>
<dbReference type="Proteomes" id="UP000479335">
    <property type="component" value="Unassembled WGS sequence"/>
</dbReference>
<organism evidence="2 3">
    <name type="scientific">Duganella flavida</name>
    <dbReference type="NCBI Taxonomy" id="2692175"/>
    <lineage>
        <taxon>Bacteria</taxon>
        <taxon>Pseudomonadati</taxon>
        <taxon>Pseudomonadota</taxon>
        <taxon>Betaproteobacteria</taxon>
        <taxon>Burkholderiales</taxon>
        <taxon>Oxalobacteraceae</taxon>
        <taxon>Telluria group</taxon>
        <taxon>Duganella</taxon>
    </lineage>
</organism>
<dbReference type="EMBL" id="WWCN01000006">
    <property type="protein sequence ID" value="MYM23224.1"/>
    <property type="molecule type" value="Genomic_DNA"/>
</dbReference>
<keyword evidence="1" id="KW-0732">Signal</keyword>
<evidence type="ECO:0008006" key="4">
    <source>
        <dbReference type="Google" id="ProtNLM"/>
    </source>
</evidence>
<keyword evidence="3" id="KW-1185">Reference proteome</keyword>
<proteinExistence type="predicted"/>
<feature type="chain" id="PRO_5027110006" description="Transporter substrate-binding domain-containing protein" evidence="1">
    <location>
        <begin position="20"/>
        <end position="264"/>
    </location>
</feature>
<evidence type="ECO:0000313" key="2">
    <source>
        <dbReference type="EMBL" id="MYM23224.1"/>
    </source>
</evidence>
<reference evidence="2 3" key="1">
    <citation type="submission" date="2019-12" db="EMBL/GenBank/DDBJ databases">
        <title>Novel species isolated from a subtropical stream in China.</title>
        <authorList>
            <person name="Lu H."/>
        </authorList>
    </citation>
    <scope>NUCLEOTIDE SEQUENCE [LARGE SCALE GENOMIC DNA]</scope>
    <source>
        <strain evidence="2 3">FT135W</strain>
    </source>
</reference>